<keyword evidence="3" id="KW-1185">Reference proteome</keyword>
<dbReference type="RefSeq" id="XP_002997903.1">
    <property type="nucleotide sequence ID" value="XM_002997857.1"/>
</dbReference>
<sequence length="88" mass="9711">MNRRQPARASKKRPSEEAYSEGSENDGSDASWEDDSTVSNSYSAATWSVEDSSVMIRLSREQVEADVYNPCTRAGVHPTGDSTYFISV</sequence>
<dbReference type="GeneID" id="9463850"/>
<proteinExistence type="predicted"/>
<dbReference type="HOGENOM" id="CLU_2473815_0_0_1"/>
<name>D0NXS8_PHYIT</name>
<gene>
    <name evidence="2" type="ORF">PITG_18283</name>
</gene>
<dbReference type="KEGG" id="pif:PITG_18283"/>
<reference evidence="3" key="1">
    <citation type="journal article" date="2009" name="Nature">
        <title>Genome sequence and analysis of the Irish potato famine pathogen Phytophthora infestans.</title>
        <authorList>
            <consortium name="The Broad Institute Genome Sequencing Platform"/>
            <person name="Haas B.J."/>
            <person name="Kamoun S."/>
            <person name="Zody M.C."/>
            <person name="Jiang R.H."/>
            <person name="Handsaker R.E."/>
            <person name="Cano L.M."/>
            <person name="Grabherr M."/>
            <person name="Kodira C.D."/>
            <person name="Raffaele S."/>
            <person name="Torto-Alalibo T."/>
            <person name="Bozkurt T.O."/>
            <person name="Ah-Fong A.M."/>
            <person name="Alvarado L."/>
            <person name="Anderson V.L."/>
            <person name="Armstrong M.R."/>
            <person name="Avrova A."/>
            <person name="Baxter L."/>
            <person name="Beynon J."/>
            <person name="Boevink P.C."/>
            <person name="Bollmann S.R."/>
            <person name="Bos J.I."/>
            <person name="Bulone V."/>
            <person name="Cai G."/>
            <person name="Cakir C."/>
            <person name="Carrington J.C."/>
            <person name="Chawner M."/>
            <person name="Conti L."/>
            <person name="Costanzo S."/>
            <person name="Ewan R."/>
            <person name="Fahlgren N."/>
            <person name="Fischbach M.A."/>
            <person name="Fugelstad J."/>
            <person name="Gilroy E.M."/>
            <person name="Gnerre S."/>
            <person name="Green P.J."/>
            <person name="Grenville-Briggs L.J."/>
            <person name="Griffith J."/>
            <person name="Grunwald N.J."/>
            <person name="Horn K."/>
            <person name="Horner N.R."/>
            <person name="Hu C.H."/>
            <person name="Huitema E."/>
            <person name="Jeong D.H."/>
            <person name="Jones A.M."/>
            <person name="Jones J.D."/>
            <person name="Jones R.W."/>
            <person name="Karlsson E.K."/>
            <person name="Kunjeti S.G."/>
            <person name="Lamour K."/>
            <person name="Liu Z."/>
            <person name="Ma L."/>
            <person name="Maclean D."/>
            <person name="Chibucos M.C."/>
            <person name="McDonald H."/>
            <person name="McWalters J."/>
            <person name="Meijer H.J."/>
            <person name="Morgan W."/>
            <person name="Morris P.F."/>
            <person name="Munro C.A."/>
            <person name="O'Neill K."/>
            <person name="Ospina-Giraldo M."/>
            <person name="Pinzon A."/>
            <person name="Pritchard L."/>
            <person name="Ramsahoye B."/>
            <person name="Ren Q."/>
            <person name="Restrepo S."/>
            <person name="Roy S."/>
            <person name="Sadanandom A."/>
            <person name="Savidor A."/>
            <person name="Schornack S."/>
            <person name="Schwartz D.C."/>
            <person name="Schumann U.D."/>
            <person name="Schwessinger B."/>
            <person name="Seyer L."/>
            <person name="Sharpe T."/>
            <person name="Silvar C."/>
            <person name="Song J."/>
            <person name="Studholme D.J."/>
            <person name="Sykes S."/>
            <person name="Thines M."/>
            <person name="van de Vondervoort P.J."/>
            <person name="Phuntumart V."/>
            <person name="Wawra S."/>
            <person name="Weide R."/>
            <person name="Win J."/>
            <person name="Young C."/>
            <person name="Zhou S."/>
            <person name="Fry W."/>
            <person name="Meyers B.C."/>
            <person name="van West P."/>
            <person name="Ristaino J."/>
            <person name="Govers F."/>
            <person name="Birch P.R."/>
            <person name="Whisson S.C."/>
            <person name="Judelson H.S."/>
            <person name="Nusbaum C."/>
        </authorList>
    </citation>
    <scope>NUCLEOTIDE SEQUENCE [LARGE SCALE GENOMIC DNA]</scope>
    <source>
        <strain evidence="3">T30-4</strain>
    </source>
</reference>
<evidence type="ECO:0000313" key="3">
    <source>
        <dbReference type="Proteomes" id="UP000006643"/>
    </source>
</evidence>
<dbReference type="InParanoid" id="D0NXS8"/>
<feature type="compositionally biased region" description="Acidic residues" evidence="1">
    <location>
        <begin position="23"/>
        <end position="36"/>
    </location>
</feature>
<evidence type="ECO:0000256" key="1">
    <source>
        <dbReference type="SAM" id="MobiDB-lite"/>
    </source>
</evidence>
<feature type="compositionally biased region" description="Basic residues" evidence="1">
    <location>
        <begin position="1"/>
        <end position="12"/>
    </location>
</feature>
<dbReference type="EMBL" id="DS028183">
    <property type="protein sequence ID" value="EEY67878.1"/>
    <property type="molecule type" value="Genomic_DNA"/>
</dbReference>
<dbReference type="VEuPathDB" id="FungiDB:PITG_18283"/>
<accession>D0NXS8</accession>
<feature type="region of interest" description="Disordered" evidence="1">
    <location>
        <begin position="1"/>
        <end position="41"/>
    </location>
</feature>
<organism evidence="2 3">
    <name type="scientific">Phytophthora infestans (strain T30-4)</name>
    <name type="common">Potato late blight agent</name>
    <dbReference type="NCBI Taxonomy" id="403677"/>
    <lineage>
        <taxon>Eukaryota</taxon>
        <taxon>Sar</taxon>
        <taxon>Stramenopiles</taxon>
        <taxon>Oomycota</taxon>
        <taxon>Peronosporomycetes</taxon>
        <taxon>Peronosporales</taxon>
        <taxon>Peronosporaceae</taxon>
        <taxon>Phytophthora</taxon>
    </lineage>
</organism>
<dbReference type="AlphaFoldDB" id="D0NXS8"/>
<evidence type="ECO:0000313" key="2">
    <source>
        <dbReference type="EMBL" id="EEY67878.1"/>
    </source>
</evidence>
<protein>
    <submittedName>
        <fullName evidence="2">Uncharacterized protein</fullName>
    </submittedName>
</protein>
<dbReference type="Proteomes" id="UP000006643">
    <property type="component" value="Unassembled WGS sequence"/>
</dbReference>